<keyword evidence="1" id="KW-0489">Methyltransferase</keyword>
<keyword evidence="1" id="KW-0808">Transferase</keyword>
<organism evidence="1 2">
    <name type="scientific">Escherichia coli</name>
    <dbReference type="NCBI Taxonomy" id="562"/>
    <lineage>
        <taxon>Bacteria</taxon>
        <taxon>Pseudomonadati</taxon>
        <taxon>Pseudomonadota</taxon>
        <taxon>Gammaproteobacteria</taxon>
        <taxon>Enterobacterales</taxon>
        <taxon>Enterobacteriaceae</taxon>
        <taxon>Escherichia</taxon>
    </lineage>
</organism>
<dbReference type="PANTHER" id="PTHR47806">
    <property type="entry name" value="50S RIBOSOMAL PROTEIN L3 GLUTAMINE METHYLTRANSFERASE"/>
    <property type="match status" value="1"/>
</dbReference>
<dbReference type="PANTHER" id="PTHR47806:SF1">
    <property type="entry name" value="RIBOSOMAL PROTEIN UL3 GLUTAMINE METHYLTRANSFERASE"/>
    <property type="match status" value="1"/>
</dbReference>
<evidence type="ECO:0000313" key="1">
    <source>
        <dbReference type="EMBL" id="VED05978.1"/>
    </source>
</evidence>
<dbReference type="SUPFAM" id="SSF53335">
    <property type="entry name" value="S-adenosyl-L-methionine-dependent methyltransferases"/>
    <property type="match status" value="1"/>
</dbReference>
<dbReference type="GO" id="GO:0005829">
    <property type="term" value="C:cytosol"/>
    <property type="evidence" value="ECO:0007669"/>
    <property type="project" value="TreeGrafter"/>
</dbReference>
<dbReference type="EMBL" id="LR134238">
    <property type="protein sequence ID" value="VED05978.1"/>
    <property type="molecule type" value="Genomic_DNA"/>
</dbReference>
<dbReference type="InterPro" id="IPR017127">
    <property type="entry name" value="Ribosome_uL3_MTase"/>
</dbReference>
<proteinExistence type="predicted"/>
<protein>
    <submittedName>
        <fullName evidence="1">Putative methylase</fullName>
        <ecNumber evidence="1">2.1.1.-</ecNumber>
    </submittedName>
</protein>
<dbReference type="GO" id="GO:0036009">
    <property type="term" value="F:protein-glutamine N-methyltransferase activity"/>
    <property type="evidence" value="ECO:0007669"/>
    <property type="project" value="InterPro"/>
</dbReference>
<reference evidence="1 2" key="1">
    <citation type="submission" date="2018-12" db="EMBL/GenBank/DDBJ databases">
        <authorList>
            <consortium name="Pathogen Informatics"/>
        </authorList>
    </citation>
    <scope>NUCLEOTIDE SEQUENCE [LARGE SCALE GENOMIC DNA]</scope>
    <source>
        <strain evidence="1 2">NCTC9044</strain>
    </source>
</reference>
<dbReference type="InterPro" id="IPR029063">
    <property type="entry name" value="SAM-dependent_MTases_sf"/>
</dbReference>
<dbReference type="EC" id="2.1.1.-" evidence="1"/>
<evidence type="ECO:0000313" key="2">
    <source>
        <dbReference type="Proteomes" id="UP000271797"/>
    </source>
</evidence>
<accession>A0A3S4LCS8</accession>
<dbReference type="Gene3D" id="3.40.50.150">
    <property type="entry name" value="Vaccinia Virus protein VP39"/>
    <property type="match status" value="1"/>
</dbReference>
<dbReference type="Proteomes" id="UP000271797">
    <property type="component" value="Chromosome"/>
</dbReference>
<dbReference type="AlphaFoldDB" id="A0A3S4LCS8"/>
<dbReference type="GO" id="GO:0032259">
    <property type="term" value="P:methylation"/>
    <property type="evidence" value="ECO:0007669"/>
    <property type="project" value="UniProtKB-KW"/>
</dbReference>
<gene>
    <name evidence="1" type="primary">prmB_1</name>
    <name evidence="1" type="ORF">NCTC9044_00044</name>
</gene>
<name>A0A3S4LCS8_ECOLX</name>
<sequence length="95" mass="10647">MSDLPNEYRHEPELGLASGTDGLKLTRRILGNAADYLADDGVLICEVGNSMVHLMEQYPDVPFTWLEFDNGGDGVFMLTKEQLLAAREHFAIYKD</sequence>